<dbReference type="InterPro" id="IPR001444">
    <property type="entry name" value="Flag_bb_rod_N"/>
</dbReference>
<organism evidence="6 7">
    <name type="scientific">Natronincola peptidivorans</name>
    <dbReference type="NCBI Taxonomy" id="426128"/>
    <lineage>
        <taxon>Bacteria</taxon>
        <taxon>Bacillati</taxon>
        <taxon>Bacillota</taxon>
        <taxon>Clostridia</taxon>
        <taxon>Peptostreptococcales</taxon>
        <taxon>Natronincolaceae</taxon>
        <taxon>Natronincola</taxon>
    </lineage>
</organism>
<evidence type="ECO:0000259" key="3">
    <source>
        <dbReference type="Pfam" id="PF00460"/>
    </source>
</evidence>
<dbReference type="AlphaFoldDB" id="A0A1H9ZQQ8"/>
<gene>
    <name evidence="6" type="ORF">SAMN05660297_00667</name>
</gene>
<dbReference type="InterPro" id="IPR019776">
    <property type="entry name" value="Flagellar_basal_body_rod_CS"/>
</dbReference>
<feature type="domain" description="Flagellar hook protein FlgE/F/G-like D1" evidence="5">
    <location>
        <begin position="201"/>
        <end position="267"/>
    </location>
</feature>
<sequence length="362" mass="40189">MLRGLYTATSAMQTSQKKLDVSSNNIANVNTTGFKKDVLVAEAFPEVLIKKINGQQQSQPYSRNLVVEVERDGEAYRLSTEGGYFTAEGALGKSHSSFTNFAVDEEGYLKTFYRDVNGMIDTSEGNYILDNTGNRIQVENNNIEINERGQVIANGQVAANLISRPGANTIGTLNSGLRLEKVQTYFNQGTLEETTNPLDLAIEGNGFFRVSTPMGDMYTRNGNFSLNNNGEIVTKEGYFLIGQFGSILLEEDFQIEDFRIAEDGAVIVNNQLVDQIQMVDIQNVHELRKYGAGYYETVEGAELQIEDFQGKILQGFLEGSNINPIQEMVNMVSVLRAYESNQKVVQAYDEILQKAVNDIGKV</sequence>
<dbReference type="Proteomes" id="UP000199568">
    <property type="component" value="Unassembled WGS sequence"/>
</dbReference>
<comment type="subcellular location">
    <subcellularLocation>
        <location evidence="2">Bacterial flagellum basal body</location>
    </subcellularLocation>
</comment>
<dbReference type="NCBIfam" id="TIGR03506">
    <property type="entry name" value="FlgEFG_subfam"/>
    <property type="match status" value="1"/>
</dbReference>
<dbReference type="Pfam" id="PF22692">
    <property type="entry name" value="LlgE_F_G_D1"/>
    <property type="match status" value="1"/>
</dbReference>
<evidence type="ECO:0000313" key="7">
    <source>
        <dbReference type="Proteomes" id="UP000199568"/>
    </source>
</evidence>
<dbReference type="OrthoDB" id="9800375at2"/>
<keyword evidence="6" id="KW-0282">Flagellum</keyword>
<feature type="domain" description="Flagellar basal-body/hook protein C-terminal" evidence="4">
    <location>
        <begin position="314"/>
        <end position="357"/>
    </location>
</feature>
<reference evidence="6 7" key="1">
    <citation type="submission" date="2016-10" db="EMBL/GenBank/DDBJ databases">
        <authorList>
            <person name="de Groot N.N."/>
        </authorList>
    </citation>
    <scope>NUCLEOTIDE SEQUENCE [LARGE SCALE GENOMIC DNA]</scope>
    <source>
        <strain evidence="6 7">DSM 18979</strain>
    </source>
</reference>
<dbReference type="PROSITE" id="PS00588">
    <property type="entry name" value="FLAGELLA_BB_ROD"/>
    <property type="match status" value="1"/>
</dbReference>
<feature type="domain" description="Flagellar basal body rod protein N-terminal" evidence="3">
    <location>
        <begin position="5"/>
        <end position="35"/>
    </location>
</feature>
<proteinExistence type="inferred from homology"/>
<dbReference type="PANTHER" id="PTHR30435">
    <property type="entry name" value="FLAGELLAR PROTEIN"/>
    <property type="match status" value="1"/>
</dbReference>
<keyword evidence="2" id="KW-0975">Bacterial flagellum</keyword>
<protein>
    <submittedName>
        <fullName evidence="6">Flagellar basal-body rod protein FlgG</fullName>
    </submittedName>
</protein>
<dbReference type="Pfam" id="PF00460">
    <property type="entry name" value="Flg_bb_rod"/>
    <property type="match status" value="1"/>
</dbReference>
<dbReference type="GO" id="GO:0009425">
    <property type="term" value="C:bacterial-type flagellum basal body"/>
    <property type="evidence" value="ECO:0007669"/>
    <property type="project" value="UniProtKB-SubCell"/>
</dbReference>
<keyword evidence="6" id="KW-0969">Cilium</keyword>
<keyword evidence="7" id="KW-1185">Reference proteome</keyword>
<evidence type="ECO:0000259" key="4">
    <source>
        <dbReference type="Pfam" id="PF06429"/>
    </source>
</evidence>
<dbReference type="InterPro" id="IPR020013">
    <property type="entry name" value="Flagellar_FlgE/F/G"/>
</dbReference>
<dbReference type="InterPro" id="IPR037925">
    <property type="entry name" value="FlgE/F/G-like"/>
</dbReference>
<evidence type="ECO:0000256" key="2">
    <source>
        <dbReference type="RuleBase" id="RU362116"/>
    </source>
</evidence>
<keyword evidence="6" id="KW-0966">Cell projection</keyword>
<dbReference type="PANTHER" id="PTHR30435:SF19">
    <property type="entry name" value="FLAGELLAR BASAL-BODY ROD PROTEIN FLGG"/>
    <property type="match status" value="1"/>
</dbReference>
<evidence type="ECO:0000256" key="1">
    <source>
        <dbReference type="ARBA" id="ARBA00009677"/>
    </source>
</evidence>
<dbReference type="InterPro" id="IPR010930">
    <property type="entry name" value="Flg_bb/hook_C_dom"/>
</dbReference>
<dbReference type="EMBL" id="FOHU01000002">
    <property type="protein sequence ID" value="SES83684.1"/>
    <property type="molecule type" value="Genomic_DNA"/>
</dbReference>
<dbReference type="STRING" id="426128.SAMN05660297_00667"/>
<dbReference type="InterPro" id="IPR053967">
    <property type="entry name" value="LlgE_F_G-like_D1"/>
</dbReference>
<accession>A0A1H9ZQQ8</accession>
<evidence type="ECO:0000313" key="6">
    <source>
        <dbReference type="EMBL" id="SES83684.1"/>
    </source>
</evidence>
<evidence type="ECO:0000259" key="5">
    <source>
        <dbReference type="Pfam" id="PF22692"/>
    </source>
</evidence>
<comment type="similarity">
    <text evidence="1 2">Belongs to the flagella basal body rod proteins family.</text>
</comment>
<dbReference type="SUPFAM" id="SSF117143">
    <property type="entry name" value="Flagellar hook protein flgE"/>
    <property type="match status" value="1"/>
</dbReference>
<dbReference type="RefSeq" id="WP_090439296.1">
    <property type="nucleotide sequence ID" value="NZ_FOHU01000002.1"/>
</dbReference>
<name>A0A1H9ZQQ8_9FIRM</name>
<dbReference type="GO" id="GO:0071978">
    <property type="term" value="P:bacterial-type flagellum-dependent swarming motility"/>
    <property type="evidence" value="ECO:0007669"/>
    <property type="project" value="TreeGrafter"/>
</dbReference>
<dbReference type="Pfam" id="PF06429">
    <property type="entry name" value="Flg_bbr_C"/>
    <property type="match status" value="1"/>
</dbReference>